<dbReference type="AlphaFoldDB" id="A0A1N6DPU6"/>
<protein>
    <submittedName>
        <fullName evidence="2">Uncharacterized protein</fullName>
    </submittedName>
</protein>
<feature type="region of interest" description="Disordered" evidence="1">
    <location>
        <begin position="84"/>
        <end position="107"/>
    </location>
</feature>
<evidence type="ECO:0000313" key="2">
    <source>
        <dbReference type="EMBL" id="SIN72683.1"/>
    </source>
</evidence>
<sequence length="107" mass="12001">MSYARFGSGSDVYVYAHVYGFIECCGCSLGDAWDFHSPADIVDHLREHVAAGHNVPDRLLDEALYPPEDFVGMCMVHMCRENAGHDGDHTPTNNERDEQIRTRTTSL</sequence>
<name>A0A1N6DPU6_9MICO</name>
<proteinExistence type="predicted"/>
<organism evidence="2 3">
    <name type="scientific">Agromyces cerinus subsp. cerinus</name>
    <dbReference type="NCBI Taxonomy" id="232089"/>
    <lineage>
        <taxon>Bacteria</taxon>
        <taxon>Bacillati</taxon>
        <taxon>Actinomycetota</taxon>
        <taxon>Actinomycetes</taxon>
        <taxon>Micrococcales</taxon>
        <taxon>Microbacteriaceae</taxon>
        <taxon>Agromyces</taxon>
    </lineage>
</organism>
<accession>A0A1N6DPU6</accession>
<dbReference type="EMBL" id="FSRJ01000001">
    <property type="protein sequence ID" value="SIN72683.1"/>
    <property type="molecule type" value="Genomic_DNA"/>
</dbReference>
<reference evidence="3" key="1">
    <citation type="submission" date="2016-11" db="EMBL/GenBank/DDBJ databases">
        <authorList>
            <person name="Varghese N."/>
            <person name="Submissions S."/>
        </authorList>
    </citation>
    <scope>NUCLEOTIDE SEQUENCE [LARGE SCALE GENOMIC DNA]</scope>
    <source>
        <strain evidence="3">DSM 8595</strain>
    </source>
</reference>
<gene>
    <name evidence="2" type="ORF">SAMN05443544_0561</name>
</gene>
<keyword evidence="3" id="KW-1185">Reference proteome</keyword>
<dbReference type="OrthoDB" id="9843311at2"/>
<dbReference type="RefSeq" id="WP_074258809.1">
    <property type="nucleotide sequence ID" value="NZ_FSRJ01000001.1"/>
</dbReference>
<feature type="compositionally biased region" description="Basic and acidic residues" evidence="1">
    <location>
        <begin position="84"/>
        <end position="101"/>
    </location>
</feature>
<evidence type="ECO:0000313" key="3">
    <source>
        <dbReference type="Proteomes" id="UP000184699"/>
    </source>
</evidence>
<evidence type="ECO:0000256" key="1">
    <source>
        <dbReference type="SAM" id="MobiDB-lite"/>
    </source>
</evidence>
<dbReference type="STRING" id="232089.SAMN05443544_0561"/>
<dbReference type="Proteomes" id="UP000184699">
    <property type="component" value="Unassembled WGS sequence"/>
</dbReference>